<keyword evidence="2" id="KW-1185">Reference proteome</keyword>
<gene>
    <name evidence="1" type="ORF">TS85_17755</name>
</gene>
<dbReference type="KEGG" id="sphi:TS85_17755"/>
<evidence type="ECO:0000313" key="2">
    <source>
        <dbReference type="Proteomes" id="UP000032300"/>
    </source>
</evidence>
<protein>
    <submittedName>
        <fullName evidence="1">Uncharacterized protein</fullName>
    </submittedName>
</protein>
<dbReference type="OrthoDB" id="7569008at2"/>
<dbReference type="Proteomes" id="UP000032300">
    <property type="component" value="Chromosome"/>
</dbReference>
<dbReference type="EMBL" id="CP010836">
    <property type="protein sequence ID" value="AJP73240.1"/>
    <property type="molecule type" value="Genomic_DNA"/>
</dbReference>
<dbReference type="RefSeq" id="WP_044333988.1">
    <property type="nucleotide sequence ID" value="NZ_CP010836.1"/>
</dbReference>
<accession>A0A7U4JAF7</accession>
<dbReference type="AlphaFoldDB" id="A0A7U4JAF7"/>
<name>A0A7U4JAF7_9SPHN</name>
<sequence>MLVALALLAAAPLATPAVEPQARKHRVVRARLSRRTAISGLTPAACSADPNCAKRPDERYRITPEPEAKLDPQREAAGQSWKTCGTTGMPVCPSRGRTLLKTGLDD</sequence>
<reference evidence="1 2" key="2">
    <citation type="submission" date="2015-02" db="EMBL/GenBank/DDBJ databases">
        <title>The complete genome of Sphingomonas hengshuiensis sp. WHSC-8 isolated from soil of Hengshui Lake.</title>
        <authorList>
            <person name="Wei S."/>
            <person name="Guo J."/>
            <person name="Su C."/>
            <person name="Wu R."/>
            <person name="Zhang Z."/>
            <person name="Liang K."/>
            <person name="Li H."/>
            <person name="Wang T."/>
            <person name="Liu H."/>
            <person name="Zhang C."/>
            <person name="Li Z."/>
            <person name="Wang Q."/>
            <person name="Meng J."/>
        </authorList>
    </citation>
    <scope>NUCLEOTIDE SEQUENCE [LARGE SCALE GENOMIC DNA]</scope>
    <source>
        <strain evidence="1 2">WHSC-8</strain>
    </source>
</reference>
<evidence type="ECO:0000313" key="1">
    <source>
        <dbReference type="EMBL" id="AJP73240.1"/>
    </source>
</evidence>
<reference evidence="1 2" key="1">
    <citation type="journal article" date="2015" name="Int. J. Syst. Evol. Microbiol.">
        <title>Sphingomonas hengshuiensis sp. nov., isolated from lake wetland.</title>
        <authorList>
            <person name="Wei S."/>
            <person name="Wang T."/>
            <person name="Liu H."/>
            <person name="Zhang C."/>
            <person name="Guo J."/>
            <person name="Wang Q."/>
            <person name="Liang K."/>
            <person name="Zhang Z."/>
        </authorList>
    </citation>
    <scope>NUCLEOTIDE SEQUENCE [LARGE SCALE GENOMIC DNA]</scope>
    <source>
        <strain evidence="1 2">WHSC-8</strain>
    </source>
</reference>
<proteinExistence type="predicted"/>
<organism evidence="1 2">
    <name type="scientific">Sphingomonas hengshuiensis</name>
    <dbReference type="NCBI Taxonomy" id="1609977"/>
    <lineage>
        <taxon>Bacteria</taxon>
        <taxon>Pseudomonadati</taxon>
        <taxon>Pseudomonadota</taxon>
        <taxon>Alphaproteobacteria</taxon>
        <taxon>Sphingomonadales</taxon>
        <taxon>Sphingomonadaceae</taxon>
        <taxon>Sphingomonas</taxon>
    </lineage>
</organism>